<dbReference type="InterPro" id="IPR001608">
    <property type="entry name" value="Ala_racemase_N"/>
</dbReference>
<sequence>MLSHRQHWLGQVLLGLLCFCITPTRGDYFTNPASFELDQTGAQITTQNLNTTYTLGQKVQLTWVVPNVPYISLVLVHWGKDEGVPVASFITNNRNQGYYTWFVGESDGLREGSIKNNPNFALRIVDPTGNYTKTGGPPGFIDNELQSRGFVIKSKAETEAKASSANLSIGAVAGIAIGSFAVGALVVLAVWWLWLRKGRSHSSHDDVRHHIAPAMRHDSAYASPNSSADHMFQAHNPHGSSHLSHQVSNISPVSPVRRHTPPPSYPSPIDEHRSPMTELSGTREPQEVSSASVNYPTELAGSNRLSSPAGRTINSLCWKTLEIHDSAPTSLVANLNLVNNFLKTRTPAMTDAQPEMKIDPARAKALVSQLQAVQERVTAVAAGRNVRLVAVSKLKPANDVLALHHATPPQLHFGENYAQELGQKAELLPRSIQWHFIGGLQSTHAKKLAKIPNLFCVSSVDTLKKAQLLNTSRAELIASSPDAAPLGIHVQVNTSGEESKSGASPGEETVALCRAVENDCPSLRLLGLMTIGAIARSKATTPENENEDFLCLREQRDLVTKELGLDRELELSMGMSEDFEGAVRLGSGEVRVGSTIFGERGPKSEAKVLV</sequence>
<protein>
    <recommendedName>
        <fullName evidence="2">Pyridoxal phosphate homeostasis protein</fullName>
        <shortName evidence="2">PLP homeostasis protein</shortName>
    </recommendedName>
</protein>
<evidence type="ECO:0000259" key="6">
    <source>
        <dbReference type="Pfam" id="PF01168"/>
    </source>
</evidence>
<dbReference type="EMBL" id="JAQOWY010000314">
    <property type="protein sequence ID" value="KAK1844370.1"/>
    <property type="molecule type" value="Genomic_DNA"/>
</dbReference>
<dbReference type="InterPro" id="IPR011078">
    <property type="entry name" value="PyrdxlP_homeostasis"/>
</dbReference>
<feature type="modified residue" description="N6-(pyridoxal phosphate)lysine" evidence="2">
    <location>
        <position position="393"/>
    </location>
</feature>
<evidence type="ECO:0000256" key="2">
    <source>
        <dbReference type="HAMAP-Rule" id="MF_03225"/>
    </source>
</evidence>
<feature type="domain" description="Alanine racemase N-terminal" evidence="6">
    <location>
        <begin position="371"/>
        <end position="599"/>
    </location>
</feature>
<evidence type="ECO:0000313" key="7">
    <source>
        <dbReference type="EMBL" id="KAK1844370.1"/>
    </source>
</evidence>
<keyword evidence="1 2" id="KW-0663">Pyridoxal phosphate</keyword>
<keyword evidence="4" id="KW-0812">Transmembrane</keyword>
<keyword evidence="5" id="KW-0732">Signal</keyword>
<dbReference type="Pfam" id="PF01168">
    <property type="entry name" value="Ala_racemase_N"/>
    <property type="match status" value="1"/>
</dbReference>
<reference evidence="7" key="1">
    <citation type="submission" date="2023-01" db="EMBL/GenBank/DDBJ databases">
        <title>Colletotrichum chrysophilum M932 genome sequence.</title>
        <authorList>
            <person name="Baroncelli R."/>
        </authorList>
    </citation>
    <scope>NUCLEOTIDE SEQUENCE</scope>
    <source>
        <strain evidence="7">M932</strain>
    </source>
</reference>
<dbReference type="CDD" id="cd06822">
    <property type="entry name" value="PLPDE_III_YBL036c_euk"/>
    <property type="match status" value="1"/>
</dbReference>
<feature type="chain" id="PRO_5042005174" description="Pyridoxal phosphate homeostasis protein" evidence="5">
    <location>
        <begin position="27"/>
        <end position="610"/>
    </location>
</feature>
<dbReference type="InterPro" id="IPR029066">
    <property type="entry name" value="PLP-binding_barrel"/>
</dbReference>
<comment type="function">
    <text evidence="2">Pyridoxal 5'-phosphate (PLP)-binding protein, which may be involved in intracellular homeostatic regulation of pyridoxal 5'-phosphate (PLP), the active form of vitamin B6.</text>
</comment>
<accession>A0AAD9ABF1</accession>
<keyword evidence="4" id="KW-1133">Transmembrane helix</keyword>
<keyword evidence="8" id="KW-1185">Reference proteome</keyword>
<dbReference type="HAMAP" id="MF_02087">
    <property type="entry name" value="PLP_homeostasis"/>
    <property type="match status" value="1"/>
</dbReference>
<evidence type="ECO:0000256" key="1">
    <source>
        <dbReference type="ARBA" id="ARBA00022898"/>
    </source>
</evidence>
<dbReference type="PANTHER" id="PTHR10146:SF14">
    <property type="entry name" value="PYRIDOXAL PHOSPHATE HOMEOSTASIS PROTEIN"/>
    <property type="match status" value="1"/>
</dbReference>
<evidence type="ECO:0000313" key="8">
    <source>
        <dbReference type="Proteomes" id="UP001243330"/>
    </source>
</evidence>
<evidence type="ECO:0000256" key="4">
    <source>
        <dbReference type="SAM" id="Phobius"/>
    </source>
</evidence>
<feature type="compositionally biased region" description="Polar residues" evidence="3">
    <location>
        <begin position="238"/>
        <end position="252"/>
    </location>
</feature>
<dbReference type="Proteomes" id="UP001243330">
    <property type="component" value="Unassembled WGS sequence"/>
</dbReference>
<comment type="caution">
    <text evidence="7">The sequence shown here is derived from an EMBL/GenBank/DDBJ whole genome shotgun (WGS) entry which is preliminary data.</text>
</comment>
<proteinExistence type="inferred from homology"/>
<dbReference type="NCBIfam" id="TIGR00044">
    <property type="entry name" value="YggS family pyridoxal phosphate-dependent enzyme"/>
    <property type="match status" value="1"/>
</dbReference>
<keyword evidence="4" id="KW-0472">Membrane</keyword>
<dbReference type="FunFam" id="3.20.20.10:FF:000007">
    <property type="entry name" value="Pyridoxal phosphate homeostasis protein"/>
    <property type="match status" value="1"/>
</dbReference>
<evidence type="ECO:0000256" key="3">
    <source>
        <dbReference type="SAM" id="MobiDB-lite"/>
    </source>
</evidence>
<dbReference type="Gene3D" id="3.20.20.10">
    <property type="entry name" value="Alanine racemase"/>
    <property type="match status" value="1"/>
</dbReference>
<feature type="signal peptide" evidence="5">
    <location>
        <begin position="1"/>
        <end position="26"/>
    </location>
</feature>
<organism evidence="7 8">
    <name type="scientific">Colletotrichum chrysophilum</name>
    <dbReference type="NCBI Taxonomy" id="1836956"/>
    <lineage>
        <taxon>Eukaryota</taxon>
        <taxon>Fungi</taxon>
        <taxon>Dikarya</taxon>
        <taxon>Ascomycota</taxon>
        <taxon>Pezizomycotina</taxon>
        <taxon>Sordariomycetes</taxon>
        <taxon>Hypocreomycetidae</taxon>
        <taxon>Glomerellales</taxon>
        <taxon>Glomerellaceae</taxon>
        <taxon>Colletotrichum</taxon>
        <taxon>Colletotrichum gloeosporioides species complex</taxon>
    </lineage>
</organism>
<dbReference type="SUPFAM" id="SSF51419">
    <property type="entry name" value="PLP-binding barrel"/>
    <property type="match status" value="1"/>
</dbReference>
<feature type="transmembrane region" description="Helical" evidence="4">
    <location>
        <begin position="169"/>
        <end position="194"/>
    </location>
</feature>
<dbReference type="AlphaFoldDB" id="A0AAD9ABF1"/>
<dbReference type="PANTHER" id="PTHR10146">
    <property type="entry name" value="PROLINE SYNTHETASE CO-TRANSCRIBED BACTERIAL HOMOLOG PROTEIN"/>
    <property type="match status" value="1"/>
</dbReference>
<feature type="region of interest" description="Disordered" evidence="3">
    <location>
        <begin position="219"/>
        <end position="291"/>
    </location>
</feature>
<comment type="similarity">
    <text evidence="2">Belongs to the pyridoxal phosphate-binding protein YggS/PROSC family.</text>
</comment>
<dbReference type="GO" id="GO:0030170">
    <property type="term" value="F:pyridoxal phosphate binding"/>
    <property type="evidence" value="ECO:0007669"/>
    <property type="project" value="UniProtKB-UniRule"/>
</dbReference>
<gene>
    <name evidence="7" type="ORF">CCHR01_13001</name>
</gene>
<name>A0AAD9ABF1_9PEZI</name>
<evidence type="ECO:0000256" key="5">
    <source>
        <dbReference type="SAM" id="SignalP"/>
    </source>
</evidence>